<dbReference type="InterPro" id="IPR006179">
    <property type="entry name" value="5_nucleotidase/apyrase"/>
</dbReference>
<reference evidence="5" key="1">
    <citation type="submission" date="2021-01" db="EMBL/GenBank/DDBJ databases">
        <authorList>
            <consortium name="Genoscope - CEA"/>
            <person name="William W."/>
        </authorList>
    </citation>
    <scope>NUCLEOTIDE SEQUENCE</scope>
</reference>
<gene>
    <name evidence="5" type="ORF">PSON_ATCC_30995.1.T0990177</name>
</gene>
<sequence>MLNNDLYILHFNDVYDIQEQVKDPVGGASRFVYVLHQLQKHLNTLTLFSGDIFAPSALSNIYRGDQMLYPIQQFNIDVACPGNHDFDYTIEHVESLFLKSKIPWVLSNVFNAETNQNFAHTLPHFTKLCNIGNQPFKIGFLGLAEEEWLGQIVEIPQHLIAYEDYLHCAERTVKYLREEEKCEFIIGLTHMRVPNDHNLIYHLIDSKIDLVLGGHDHMIYCEKINQSLFMKSGTNFKNLGIIRISLNEITNKDLINNFIYDNFSNDKSIVELQQSLILNSKFHIHVSIMNILNSIPQNIDMRNYVDLKIEEYNIQKQKIVCFSNCDLECRFPEVRNKETNLSNLYADILKYELDAEISFFNSGTLRADDIIHKGIITYKELDKIFPMPDQIVKFNIKGTNLLRMLENGVGKWPNFDGRFLGVSGIQFTFDPTKPQGSRIINVKINGNDLEMDRMYKAASQCYISMGFDGFLKIPDDQYIIDKNAEIQMLQTVLRVLDICRFHEELQLLDIQENEIKTLQQLNLQNHQINHYSKIIQGLTKINGEICIVIDPQIEGRIIKL</sequence>
<dbReference type="PANTHER" id="PTHR11575">
    <property type="entry name" value="5'-NUCLEOTIDASE-RELATED"/>
    <property type="match status" value="1"/>
</dbReference>
<keyword evidence="2" id="KW-0732">Signal</keyword>
<evidence type="ECO:0000313" key="5">
    <source>
        <dbReference type="EMBL" id="CAD8112017.1"/>
    </source>
</evidence>
<name>A0A8S1QAA8_9CILI</name>
<organism evidence="5 6">
    <name type="scientific">Paramecium sonneborni</name>
    <dbReference type="NCBI Taxonomy" id="65129"/>
    <lineage>
        <taxon>Eukaryota</taxon>
        <taxon>Sar</taxon>
        <taxon>Alveolata</taxon>
        <taxon>Ciliophora</taxon>
        <taxon>Intramacronucleata</taxon>
        <taxon>Oligohymenophorea</taxon>
        <taxon>Peniculida</taxon>
        <taxon>Parameciidae</taxon>
        <taxon>Paramecium</taxon>
    </lineage>
</organism>
<keyword evidence="6" id="KW-1185">Reference proteome</keyword>
<dbReference type="Proteomes" id="UP000692954">
    <property type="component" value="Unassembled WGS sequence"/>
</dbReference>
<feature type="domain" description="Calcineurin-like phosphoesterase" evidence="3">
    <location>
        <begin position="8"/>
        <end position="217"/>
    </location>
</feature>
<dbReference type="PANTHER" id="PTHR11575:SF48">
    <property type="entry name" value="5'-NUCLEOTIDASE"/>
    <property type="match status" value="1"/>
</dbReference>
<evidence type="ECO:0008006" key="7">
    <source>
        <dbReference type="Google" id="ProtNLM"/>
    </source>
</evidence>
<evidence type="ECO:0000256" key="2">
    <source>
        <dbReference type="ARBA" id="ARBA00022729"/>
    </source>
</evidence>
<comment type="caution">
    <text evidence="5">The sequence shown here is derived from an EMBL/GenBank/DDBJ whole genome shotgun (WGS) entry which is preliminary data.</text>
</comment>
<dbReference type="CDD" id="cd07406">
    <property type="entry name" value="MPP_CG11883_N"/>
    <property type="match status" value="1"/>
</dbReference>
<comment type="similarity">
    <text evidence="1">Belongs to the 5'-nucleotidase family.</text>
</comment>
<dbReference type="Pfam" id="PF02872">
    <property type="entry name" value="5_nucleotid_C"/>
    <property type="match status" value="1"/>
</dbReference>
<feature type="domain" description="5'-Nucleotidase C-terminal" evidence="4">
    <location>
        <begin position="333"/>
        <end position="470"/>
    </location>
</feature>
<dbReference type="InterPro" id="IPR008334">
    <property type="entry name" value="5'-Nucleotdase_C"/>
</dbReference>
<accession>A0A8S1QAA8</accession>
<evidence type="ECO:0000256" key="1">
    <source>
        <dbReference type="ARBA" id="ARBA00006654"/>
    </source>
</evidence>
<dbReference type="EMBL" id="CAJJDN010000099">
    <property type="protein sequence ID" value="CAD8112017.1"/>
    <property type="molecule type" value="Genomic_DNA"/>
</dbReference>
<dbReference type="InterPro" id="IPR004843">
    <property type="entry name" value="Calcineurin-like_PHP"/>
</dbReference>
<proteinExistence type="inferred from homology"/>
<dbReference type="GO" id="GO:0016787">
    <property type="term" value="F:hydrolase activity"/>
    <property type="evidence" value="ECO:0007669"/>
    <property type="project" value="InterPro"/>
</dbReference>
<dbReference type="OrthoDB" id="10252235at2759"/>
<dbReference type="AlphaFoldDB" id="A0A8S1QAA8"/>
<evidence type="ECO:0000259" key="4">
    <source>
        <dbReference type="Pfam" id="PF02872"/>
    </source>
</evidence>
<evidence type="ECO:0000313" key="6">
    <source>
        <dbReference type="Proteomes" id="UP000692954"/>
    </source>
</evidence>
<dbReference type="InterPro" id="IPR041821">
    <property type="entry name" value="CG11883_N"/>
</dbReference>
<protein>
    <recommendedName>
        <fullName evidence="7">5' nucleotidase</fullName>
    </recommendedName>
</protein>
<dbReference type="GO" id="GO:0009166">
    <property type="term" value="P:nucleotide catabolic process"/>
    <property type="evidence" value="ECO:0007669"/>
    <property type="project" value="InterPro"/>
</dbReference>
<evidence type="ECO:0000259" key="3">
    <source>
        <dbReference type="Pfam" id="PF00149"/>
    </source>
</evidence>
<dbReference type="Pfam" id="PF00149">
    <property type="entry name" value="Metallophos"/>
    <property type="match status" value="1"/>
</dbReference>